<dbReference type="PANTHER" id="PTHR10844:SF19">
    <property type="entry name" value="CAVEOLIN-2"/>
    <property type="match status" value="1"/>
</dbReference>
<comment type="function">
    <text evidence="6">May act as a scaffolding protein within caveolar membranes. Interacts directly with G-protein alpha subunits and can functionally regulate their activity.</text>
</comment>
<comment type="subcellular location">
    <subcellularLocation>
        <location evidence="1 6">Cell membrane</location>
        <topology evidence="1 6">Peripheral membrane protein</topology>
    </subcellularLocation>
    <subcellularLocation>
        <location evidence="6">Golgi apparatus membrane</location>
        <topology evidence="6">Peripheral membrane protein</topology>
    </subcellularLocation>
    <subcellularLocation>
        <location evidence="6">Membrane</location>
        <location evidence="6">Caveola</location>
        <topology evidence="6">Peripheral membrane protein</topology>
    </subcellularLocation>
</comment>
<comment type="similarity">
    <text evidence="2 6">Belongs to the caveolin family.</text>
</comment>
<protein>
    <recommendedName>
        <fullName evidence="6">Caveolin</fullName>
    </recommendedName>
</protein>
<dbReference type="PANTHER" id="PTHR10844">
    <property type="entry name" value="CAVEOLIN"/>
    <property type="match status" value="1"/>
</dbReference>
<name>A0ABM0K5Z8_APLCA</name>
<proteinExistence type="inferred from homology"/>
<evidence type="ECO:0000256" key="2">
    <source>
        <dbReference type="ARBA" id="ARBA00010988"/>
    </source>
</evidence>
<organism evidence="7 8">
    <name type="scientific">Aplysia californica</name>
    <name type="common">California sea hare</name>
    <dbReference type="NCBI Taxonomy" id="6500"/>
    <lineage>
        <taxon>Eukaryota</taxon>
        <taxon>Metazoa</taxon>
        <taxon>Spiralia</taxon>
        <taxon>Lophotrochozoa</taxon>
        <taxon>Mollusca</taxon>
        <taxon>Gastropoda</taxon>
        <taxon>Heterobranchia</taxon>
        <taxon>Euthyneura</taxon>
        <taxon>Tectipleura</taxon>
        <taxon>Aplysiida</taxon>
        <taxon>Aplysioidea</taxon>
        <taxon>Aplysiidae</taxon>
        <taxon>Aplysia</taxon>
    </lineage>
</organism>
<sequence>MSQDLDLDMTNRDPNDLNDHVKVSFDEVLGEPDGIRSMDCVWRNSYKCFNCCKGCCYKLLTLFCGIPLAMCWGCEFAMITFQHVWYITPCMRAYMINCGCLQKFYGTCIQCYLQPIYEAYGYCFNNIRVTKLSG</sequence>
<keyword evidence="7" id="KW-1185">Reference proteome</keyword>
<evidence type="ECO:0000256" key="1">
    <source>
        <dbReference type="ARBA" id="ARBA00004202"/>
    </source>
</evidence>
<accession>A0ABM0K5Z8</accession>
<evidence type="ECO:0000313" key="7">
    <source>
        <dbReference type="Proteomes" id="UP000694888"/>
    </source>
</evidence>
<dbReference type="InterPro" id="IPR001612">
    <property type="entry name" value="Caveolin"/>
</dbReference>
<keyword evidence="5 6" id="KW-0472">Membrane</keyword>
<dbReference type="Pfam" id="PF01146">
    <property type="entry name" value="Caveolin"/>
    <property type="match status" value="1"/>
</dbReference>
<evidence type="ECO:0000256" key="4">
    <source>
        <dbReference type="ARBA" id="ARBA00023034"/>
    </source>
</evidence>
<gene>
    <name evidence="8" type="primary">LOC101860851</name>
</gene>
<dbReference type="Proteomes" id="UP000694888">
    <property type="component" value="Unplaced"/>
</dbReference>
<keyword evidence="4 6" id="KW-0333">Golgi apparatus</keyword>
<dbReference type="GeneID" id="101860851"/>
<evidence type="ECO:0000256" key="5">
    <source>
        <dbReference type="ARBA" id="ARBA00023136"/>
    </source>
</evidence>
<evidence type="ECO:0000313" key="8">
    <source>
        <dbReference type="RefSeq" id="XP_005109532.1"/>
    </source>
</evidence>
<dbReference type="RefSeq" id="XP_005109532.1">
    <property type="nucleotide sequence ID" value="XM_005109475.3"/>
</dbReference>
<reference evidence="8" key="1">
    <citation type="submission" date="2025-08" db="UniProtKB">
        <authorList>
            <consortium name="RefSeq"/>
        </authorList>
    </citation>
    <scope>IDENTIFICATION</scope>
</reference>
<evidence type="ECO:0000256" key="3">
    <source>
        <dbReference type="ARBA" id="ARBA00022475"/>
    </source>
</evidence>
<keyword evidence="3 6" id="KW-1003">Cell membrane</keyword>
<evidence type="ECO:0000256" key="6">
    <source>
        <dbReference type="RuleBase" id="RU000680"/>
    </source>
</evidence>